<dbReference type="InterPro" id="IPR001810">
    <property type="entry name" value="F-box_dom"/>
</dbReference>
<dbReference type="Pfam" id="PF12937">
    <property type="entry name" value="F-box-like"/>
    <property type="match status" value="1"/>
</dbReference>
<dbReference type="Proteomes" id="UP001562354">
    <property type="component" value="Unassembled WGS sequence"/>
</dbReference>
<evidence type="ECO:0000259" key="1">
    <source>
        <dbReference type="PROSITE" id="PS50181"/>
    </source>
</evidence>
<evidence type="ECO:0000313" key="3">
    <source>
        <dbReference type="Proteomes" id="UP001562354"/>
    </source>
</evidence>
<accession>A0ABR3P594</accession>
<dbReference type="PROSITE" id="PS50181">
    <property type="entry name" value="FBOX"/>
    <property type="match status" value="1"/>
</dbReference>
<sequence>MMRTPIMSKLVVRPMMSKPSLANLPDELVLRVLSFLDIPELLAISRVSHHLRCVALDPILHSHRLRTSSYNLASFLPHRPRLQALQPPASYIYLTRTTLAARKLCFSLALVSLNRFLARRPPLSSLVNANIVPRDCCRHDRRSGEMLISSGTIVERKRKIEREKVKEGLRVWLERKAGAIGRRKDAGVGILVWRFSKRARTGAQDTSSKQRQSNPGLCEMAESGKVRGLRRFWENVGAPQPIH</sequence>
<dbReference type="Gene3D" id="1.20.1280.50">
    <property type="match status" value="1"/>
</dbReference>
<feature type="domain" description="F-box" evidence="1">
    <location>
        <begin position="18"/>
        <end position="68"/>
    </location>
</feature>
<comment type="caution">
    <text evidence="2">The sequence shown here is derived from an EMBL/GenBank/DDBJ whole genome shotgun (WGS) entry which is preliminary data.</text>
</comment>
<dbReference type="SUPFAM" id="SSF81383">
    <property type="entry name" value="F-box domain"/>
    <property type="match status" value="1"/>
</dbReference>
<gene>
    <name evidence="2" type="ORF">AAFC00_006340</name>
</gene>
<dbReference type="SMART" id="SM00256">
    <property type="entry name" value="FBOX"/>
    <property type="match status" value="1"/>
</dbReference>
<dbReference type="GeneID" id="95980039"/>
<organism evidence="2 3">
    <name type="scientific">Neodothiora populina</name>
    <dbReference type="NCBI Taxonomy" id="2781224"/>
    <lineage>
        <taxon>Eukaryota</taxon>
        <taxon>Fungi</taxon>
        <taxon>Dikarya</taxon>
        <taxon>Ascomycota</taxon>
        <taxon>Pezizomycotina</taxon>
        <taxon>Dothideomycetes</taxon>
        <taxon>Dothideomycetidae</taxon>
        <taxon>Dothideales</taxon>
        <taxon>Dothioraceae</taxon>
        <taxon>Neodothiora</taxon>
    </lineage>
</organism>
<name>A0ABR3P594_9PEZI</name>
<dbReference type="InterPro" id="IPR036047">
    <property type="entry name" value="F-box-like_dom_sf"/>
</dbReference>
<dbReference type="EMBL" id="JBFMKM010000014">
    <property type="protein sequence ID" value="KAL1297810.1"/>
    <property type="molecule type" value="Genomic_DNA"/>
</dbReference>
<proteinExistence type="predicted"/>
<reference evidence="2 3" key="1">
    <citation type="submission" date="2024-07" db="EMBL/GenBank/DDBJ databases">
        <title>Draft sequence of the Neodothiora populina.</title>
        <authorList>
            <person name="Drown D.D."/>
            <person name="Schuette U.S."/>
            <person name="Buechlein A.B."/>
            <person name="Rusch D.R."/>
            <person name="Winton L.W."/>
            <person name="Adams G.A."/>
        </authorList>
    </citation>
    <scope>NUCLEOTIDE SEQUENCE [LARGE SCALE GENOMIC DNA]</scope>
    <source>
        <strain evidence="2 3">CPC 39397</strain>
    </source>
</reference>
<protein>
    <recommendedName>
        <fullName evidence="1">F-box domain-containing protein</fullName>
    </recommendedName>
</protein>
<dbReference type="CDD" id="cd09917">
    <property type="entry name" value="F-box_SF"/>
    <property type="match status" value="1"/>
</dbReference>
<dbReference type="RefSeq" id="XP_069197492.1">
    <property type="nucleotide sequence ID" value="XM_069348320.1"/>
</dbReference>
<evidence type="ECO:0000313" key="2">
    <source>
        <dbReference type="EMBL" id="KAL1297810.1"/>
    </source>
</evidence>
<keyword evidence="3" id="KW-1185">Reference proteome</keyword>